<evidence type="ECO:0000313" key="1">
    <source>
        <dbReference type="EMBL" id="OJJ51725.1"/>
    </source>
</evidence>
<dbReference type="VEuPathDB" id="FungiDB:ASPZODRAFT_127851"/>
<protein>
    <recommendedName>
        <fullName evidence="3">Condensation domain-containing protein</fullName>
    </recommendedName>
</protein>
<organism evidence="1 2">
    <name type="scientific">Penicilliopsis zonata CBS 506.65</name>
    <dbReference type="NCBI Taxonomy" id="1073090"/>
    <lineage>
        <taxon>Eukaryota</taxon>
        <taxon>Fungi</taxon>
        <taxon>Dikarya</taxon>
        <taxon>Ascomycota</taxon>
        <taxon>Pezizomycotina</taxon>
        <taxon>Eurotiomycetes</taxon>
        <taxon>Eurotiomycetidae</taxon>
        <taxon>Eurotiales</taxon>
        <taxon>Aspergillaceae</taxon>
        <taxon>Penicilliopsis</taxon>
    </lineage>
</organism>
<dbReference type="PANTHER" id="PTHR42034:SF1">
    <property type="entry name" value="CONDENSATION DOMAIN-CONTAINING PROTEIN"/>
    <property type="match status" value="1"/>
</dbReference>
<dbReference type="Gene3D" id="3.30.559.10">
    <property type="entry name" value="Chloramphenicol acetyltransferase-like domain"/>
    <property type="match status" value="1"/>
</dbReference>
<evidence type="ECO:0008006" key="3">
    <source>
        <dbReference type="Google" id="ProtNLM"/>
    </source>
</evidence>
<dbReference type="PANTHER" id="PTHR42034">
    <property type="entry name" value="CHROMOSOME 7, WHOLE GENOME SHOTGUN SEQUENCE-RELATED"/>
    <property type="match status" value="1"/>
</dbReference>
<name>A0A1L9SX00_9EURO</name>
<proteinExistence type="predicted"/>
<keyword evidence="2" id="KW-1185">Reference proteome</keyword>
<dbReference type="Gene3D" id="3.30.559.30">
    <property type="entry name" value="Nonribosomal peptide synthetase, condensation domain"/>
    <property type="match status" value="1"/>
</dbReference>
<evidence type="ECO:0000313" key="2">
    <source>
        <dbReference type="Proteomes" id="UP000184188"/>
    </source>
</evidence>
<accession>A0A1L9SX00</accession>
<dbReference type="STRING" id="1073090.A0A1L9SX00"/>
<dbReference type="GeneID" id="34608318"/>
<dbReference type="SUPFAM" id="SSF52777">
    <property type="entry name" value="CoA-dependent acyltransferases"/>
    <property type="match status" value="2"/>
</dbReference>
<gene>
    <name evidence="1" type="ORF">ASPZODRAFT_127851</name>
</gene>
<reference evidence="2" key="1">
    <citation type="journal article" date="2017" name="Genome Biol.">
        <title>Comparative genomics reveals high biological diversity and specific adaptations in the industrially and medically important fungal genus Aspergillus.</title>
        <authorList>
            <person name="de Vries R.P."/>
            <person name="Riley R."/>
            <person name="Wiebenga A."/>
            <person name="Aguilar-Osorio G."/>
            <person name="Amillis S."/>
            <person name="Uchima C.A."/>
            <person name="Anderluh G."/>
            <person name="Asadollahi M."/>
            <person name="Askin M."/>
            <person name="Barry K."/>
            <person name="Battaglia E."/>
            <person name="Bayram O."/>
            <person name="Benocci T."/>
            <person name="Braus-Stromeyer S.A."/>
            <person name="Caldana C."/>
            <person name="Canovas D."/>
            <person name="Cerqueira G.C."/>
            <person name="Chen F."/>
            <person name="Chen W."/>
            <person name="Choi C."/>
            <person name="Clum A."/>
            <person name="Dos Santos R.A."/>
            <person name="Damasio A.R."/>
            <person name="Diallinas G."/>
            <person name="Emri T."/>
            <person name="Fekete E."/>
            <person name="Flipphi M."/>
            <person name="Freyberg S."/>
            <person name="Gallo A."/>
            <person name="Gournas C."/>
            <person name="Habgood R."/>
            <person name="Hainaut M."/>
            <person name="Harispe M.L."/>
            <person name="Henrissat B."/>
            <person name="Hilden K.S."/>
            <person name="Hope R."/>
            <person name="Hossain A."/>
            <person name="Karabika E."/>
            <person name="Karaffa L."/>
            <person name="Karanyi Z."/>
            <person name="Krasevec N."/>
            <person name="Kuo A."/>
            <person name="Kusch H."/>
            <person name="LaButti K."/>
            <person name="Lagendijk E.L."/>
            <person name="Lapidus A."/>
            <person name="Levasseur A."/>
            <person name="Lindquist E."/>
            <person name="Lipzen A."/>
            <person name="Logrieco A.F."/>
            <person name="MacCabe A."/>
            <person name="Maekelae M.R."/>
            <person name="Malavazi I."/>
            <person name="Melin P."/>
            <person name="Meyer V."/>
            <person name="Mielnichuk N."/>
            <person name="Miskei M."/>
            <person name="Molnar A.P."/>
            <person name="Mule G."/>
            <person name="Ngan C.Y."/>
            <person name="Orejas M."/>
            <person name="Orosz E."/>
            <person name="Ouedraogo J.P."/>
            <person name="Overkamp K.M."/>
            <person name="Park H.-S."/>
            <person name="Perrone G."/>
            <person name="Piumi F."/>
            <person name="Punt P.J."/>
            <person name="Ram A.F."/>
            <person name="Ramon A."/>
            <person name="Rauscher S."/>
            <person name="Record E."/>
            <person name="Riano-Pachon D.M."/>
            <person name="Robert V."/>
            <person name="Roehrig J."/>
            <person name="Ruller R."/>
            <person name="Salamov A."/>
            <person name="Salih N.S."/>
            <person name="Samson R.A."/>
            <person name="Sandor E."/>
            <person name="Sanguinetti M."/>
            <person name="Schuetze T."/>
            <person name="Sepcic K."/>
            <person name="Shelest E."/>
            <person name="Sherlock G."/>
            <person name="Sophianopoulou V."/>
            <person name="Squina F.M."/>
            <person name="Sun H."/>
            <person name="Susca A."/>
            <person name="Todd R.B."/>
            <person name="Tsang A."/>
            <person name="Unkles S.E."/>
            <person name="van de Wiele N."/>
            <person name="van Rossen-Uffink D."/>
            <person name="Oliveira J.V."/>
            <person name="Vesth T.C."/>
            <person name="Visser J."/>
            <person name="Yu J.-H."/>
            <person name="Zhou M."/>
            <person name="Andersen M.R."/>
            <person name="Archer D.B."/>
            <person name="Baker S.E."/>
            <person name="Benoit I."/>
            <person name="Brakhage A.A."/>
            <person name="Braus G.H."/>
            <person name="Fischer R."/>
            <person name="Frisvad J.C."/>
            <person name="Goldman G.H."/>
            <person name="Houbraken J."/>
            <person name="Oakley B."/>
            <person name="Pocsi I."/>
            <person name="Scazzocchio C."/>
            <person name="Seiboth B."/>
            <person name="vanKuyk P.A."/>
            <person name="Wortman J."/>
            <person name="Dyer P.S."/>
            <person name="Grigoriev I.V."/>
        </authorList>
    </citation>
    <scope>NUCLEOTIDE SEQUENCE [LARGE SCALE GENOMIC DNA]</scope>
    <source>
        <strain evidence="2">CBS 506.65</strain>
    </source>
</reference>
<sequence>MPWQQVFPGCYERKFDSLEAFYLTVTASTIALEKQHFHVTCTVRFQSLPSVDELRRAWLALRHRYPHIAARPSDDCNGDVPARFVYTVPSTADLEAWMQETLTVVNALAAPSAESLFETFPPTALVKLYFLPHTHELCFRAPHWRLDATSMMCTQDALLQILADGPPSLGELVFDGSEAARLPPSLDEAGGVPQEATPAILRAVEEELSVLKAEGPHLTLPTRPNVLPGTTRRYGFNLPHTSTQQIIAGCKARGLTVTTAAHAALALVMQRYAIHDFDPATRGRPGGKFTGLVSVDLHKYLPAPWNEPATAASPYHSGIPISVDLDVARDFSAIAASLTPVYARNLGQDSPRNLFTILAEYERQCTALLAVPPPDPLRRPAHAELSSIGIIDRHVRPQYEGVGVGGRNSKTYTLEDWWIASEMTGRYLQMRLWTWNGQMHLGVNYNEAFHEATFVEAFVAEWRDVFVENIVV</sequence>
<dbReference type="Proteomes" id="UP000184188">
    <property type="component" value="Unassembled WGS sequence"/>
</dbReference>
<dbReference type="InterPro" id="IPR023213">
    <property type="entry name" value="CAT-like_dom_sf"/>
</dbReference>
<dbReference type="OrthoDB" id="2548233at2759"/>
<dbReference type="AlphaFoldDB" id="A0A1L9SX00"/>
<dbReference type="RefSeq" id="XP_022586235.1">
    <property type="nucleotide sequence ID" value="XM_022721853.1"/>
</dbReference>
<dbReference type="EMBL" id="KV878336">
    <property type="protein sequence ID" value="OJJ51725.1"/>
    <property type="molecule type" value="Genomic_DNA"/>
</dbReference>